<dbReference type="InterPro" id="IPR009057">
    <property type="entry name" value="Homeodomain-like_sf"/>
</dbReference>
<evidence type="ECO:0000259" key="5">
    <source>
        <dbReference type="PROSITE" id="PS50977"/>
    </source>
</evidence>
<evidence type="ECO:0000313" key="7">
    <source>
        <dbReference type="Proteomes" id="UP000475214"/>
    </source>
</evidence>
<dbReference type="Pfam" id="PF21597">
    <property type="entry name" value="TetR_C_43"/>
    <property type="match status" value="1"/>
</dbReference>
<dbReference type="SUPFAM" id="SSF46689">
    <property type="entry name" value="Homeodomain-like"/>
    <property type="match status" value="1"/>
</dbReference>
<dbReference type="Pfam" id="PF00440">
    <property type="entry name" value="TetR_N"/>
    <property type="match status" value="1"/>
</dbReference>
<keyword evidence="1" id="KW-0805">Transcription regulation</keyword>
<dbReference type="RefSeq" id="WP_163737920.1">
    <property type="nucleotide sequence ID" value="NZ_JAAGOA010000007.1"/>
</dbReference>
<dbReference type="Gene3D" id="1.10.357.10">
    <property type="entry name" value="Tetracycline Repressor, domain 2"/>
    <property type="match status" value="1"/>
</dbReference>
<name>A0A6L9S756_9ACTN</name>
<evidence type="ECO:0000256" key="1">
    <source>
        <dbReference type="ARBA" id="ARBA00023015"/>
    </source>
</evidence>
<dbReference type="InterPro" id="IPR001647">
    <property type="entry name" value="HTH_TetR"/>
</dbReference>
<dbReference type="PANTHER" id="PTHR30055:SF234">
    <property type="entry name" value="HTH-TYPE TRANSCRIPTIONAL REGULATOR BETI"/>
    <property type="match status" value="1"/>
</dbReference>
<proteinExistence type="predicted"/>
<reference evidence="6 7" key="1">
    <citation type="submission" date="2020-02" db="EMBL/GenBank/DDBJ databases">
        <authorList>
            <person name="Li X.-J."/>
            <person name="Han X.-M."/>
        </authorList>
    </citation>
    <scope>NUCLEOTIDE SEQUENCE [LARGE SCALE GENOMIC DNA]</scope>
    <source>
        <strain evidence="6 7">CCTCC AB 2017055</strain>
    </source>
</reference>
<dbReference type="PRINTS" id="PR00455">
    <property type="entry name" value="HTHTETR"/>
</dbReference>
<feature type="domain" description="HTH tetR-type" evidence="5">
    <location>
        <begin position="14"/>
        <end position="73"/>
    </location>
</feature>
<dbReference type="InterPro" id="IPR050109">
    <property type="entry name" value="HTH-type_TetR-like_transc_reg"/>
</dbReference>
<sequence>MTAPRKAGMRADASRNRERIVEAAREVIGEFGPDVPLDTIAHRAGVGNATVYRHFDNRAELLRQVVLHTMTRVAERAEVALDADGDPFEALRAFIYDAAEEGPSALCSMIMEDFDKSAPDFVAIRRRVEDAINALMERARRSGQLRPDVALGDLMVAIAQLSRPLAGTGCDFVERYARRHLQLFVDGLHNPARSVLPGVPVTMEDLERRNT</sequence>
<keyword evidence="2 4" id="KW-0238">DNA-binding</keyword>
<dbReference type="SUPFAM" id="SSF48498">
    <property type="entry name" value="Tetracyclin repressor-like, C-terminal domain"/>
    <property type="match status" value="1"/>
</dbReference>
<dbReference type="EMBL" id="JAAGOA010000007">
    <property type="protein sequence ID" value="NEE00899.1"/>
    <property type="molecule type" value="Genomic_DNA"/>
</dbReference>
<dbReference type="InterPro" id="IPR049445">
    <property type="entry name" value="TetR_SbtR-like_C"/>
</dbReference>
<dbReference type="PANTHER" id="PTHR30055">
    <property type="entry name" value="HTH-TYPE TRANSCRIPTIONAL REGULATOR RUTR"/>
    <property type="match status" value="1"/>
</dbReference>
<accession>A0A6L9S756</accession>
<dbReference type="GO" id="GO:0003700">
    <property type="term" value="F:DNA-binding transcription factor activity"/>
    <property type="evidence" value="ECO:0007669"/>
    <property type="project" value="TreeGrafter"/>
</dbReference>
<evidence type="ECO:0000313" key="6">
    <source>
        <dbReference type="EMBL" id="NEE00899.1"/>
    </source>
</evidence>
<dbReference type="GO" id="GO:0000976">
    <property type="term" value="F:transcription cis-regulatory region binding"/>
    <property type="evidence" value="ECO:0007669"/>
    <property type="project" value="TreeGrafter"/>
</dbReference>
<dbReference type="InterPro" id="IPR036271">
    <property type="entry name" value="Tet_transcr_reg_TetR-rel_C_sf"/>
</dbReference>
<keyword evidence="3" id="KW-0804">Transcription</keyword>
<feature type="DNA-binding region" description="H-T-H motif" evidence="4">
    <location>
        <begin position="36"/>
        <end position="55"/>
    </location>
</feature>
<evidence type="ECO:0000256" key="4">
    <source>
        <dbReference type="PROSITE-ProRule" id="PRU00335"/>
    </source>
</evidence>
<keyword evidence="7" id="KW-1185">Reference proteome</keyword>
<organism evidence="6 7">
    <name type="scientific">Phytoactinopolyspora halotolerans</name>
    <dbReference type="NCBI Taxonomy" id="1981512"/>
    <lineage>
        <taxon>Bacteria</taxon>
        <taxon>Bacillati</taxon>
        <taxon>Actinomycetota</taxon>
        <taxon>Actinomycetes</taxon>
        <taxon>Jiangellales</taxon>
        <taxon>Jiangellaceae</taxon>
        <taxon>Phytoactinopolyspora</taxon>
    </lineage>
</organism>
<dbReference type="Proteomes" id="UP000475214">
    <property type="component" value="Unassembled WGS sequence"/>
</dbReference>
<dbReference type="AlphaFoldDB" id="A0A6L9S756"/>
<gene>
    <name evidence="6" type="ORF">G1H10_12045</name>
</gene>
<evidence type="ECO:0000256" key="3">
    <source>
        <dbReference type="ARBA" id="ARBA00023163"/>
    </source>
</evidence>
<evidence type="ECO:0000256" key="2">
    <source>
        <dbReference type="ARBA" id="ARBA00023125"/>
    </source>
</evidence>
<dbReference type="PROSITE" id="PS50977">
    <property type="entry name" value="HTH_TETR_2"/>
    <property type="match status" value="1"/>
</dbReference>
<protein>
    <submittedName>
        <fullName evidence="6">TetR/AcrR family transcriptional regulator</fullName>
    </submittedName>
</protein>
<comment type="caution">
    <text evidence="6">The sequence shown here is derived from an EMBL/GenBank/DDBJ whole genome shotgun (WGS) entry which is preliminary data.</text>
</comment>